<keyword evidence="1" id="KW-0472">Membrane</keyword>
<evidence type="ECO:0000256" key="1">
    <source>
        <dbReference type="SAM" id="Phobius"/>
    </source>
</evidence>
<name>A0A839NC99_9MICO</name>
<evidence type="ECO:0000256" key="2">
    <source>
        <dbReference type="SAM" id="SignalP"/>
    </source>
</evidence>
<proteinExistence type="predicted"/>
<organism evidence="3 4">
    <name type="scientific">Flexivirga oryzae</name>
    <dbReference type="NCBI Taxonomy" id="1794944"/>
    <lineage>
        <taxon>Bacteria</taxon>
        <taxon>Bacillati</taxon>
        <taxon>Actinomycetota</taxon>
        <taxon>Actinomycetes</taxon>
        <taxon>Micrococcales</taxon>
        <taxon>Dermacoccaceae</taxon>
        <taxon>Flexivirga</taxon>
    </lineage>
</organism>
<evidence type="ECO:0000313" key="3">
    <source>
        <dbReference type="EMBL" id="MBB2892815.1"/>
    </source>
</evidence>
<dbReference type="AlphaFoldDB" id="A0A839NC99"/>
<keyword evidence="1" id="KW-0812">Transmembrane</keyword>
<sequence length="108" mass="10907">MNVIVTLLWCCWAALQVVAAGGTAAGKDSAHELSRRQRIVVAAGFTLSAAAAVGAGLTRSPVSIGLAVVLGMGCPLLVGILTNSLQLRHHAGRLVVLAGLVLLTGLVT</sequence>
<reference evidence="3 4" key="1">
    <citation type="submission" date="2020-08" db="EMBL/GenBank/DDBJ databases">
        <title>Sequencing the genomes of 1000 actinobacteria strains.</title>
        <authorList>
            <person name="Klenk H.-P."/>
        </authorList>
    </citation>
    <scope>NUCLEOTIDE SEQUENCE [LARGE SCALE GENOMIC DNA]</scope>
    <source>
        <strain evidence="3 4">DSM 105369</strain>
    </source>
</reference>
<comment type="caution">
    <text evidence="3">The sequence shown here is derived from an EMBL/GenBank/DDBJ whole genome shotgun (WGS) entry which is preliminary data.</text>
</comment>
<feature type="transmembrane region" description="Helical" evidence="1">
    <location>
        <begin position="91"/>
        <end position="107"/>
    </location>
</feature>
<evidence type="ECO:0000313" key="4">
    <source>
        <dbReference type="Proteomes" id="UP000559182"/>
    </source>
</evidence>
<feature type="transmembrane region" description="Helical" evidence="1">
    <location>
        <begin position="64"/>
        <end position="85"/>
    </location>
</feature>
<protein>
    <submittedName>
        <fullName evidence="3">Uncharacterized protein</fullName>
    </submittedName>
</protein>
<gene>
    <name evidence="3" type="ORF">FHU39_002833</name>
</gene>
<dbReference type="RefSeq" id="WP_183321211.1">
    <property type="nucleotide sequence ID" value="NZ_JACHVQ010000002.1"/>
</dbReference>
<keyword evidence="4" id="KW-1185">Reference proteome</keyword>
<feature type="signal peptide" evidence="2">
    <location>
        <begin position="1"/>
        <end position="19"/>
    </location>
</feature>
<feature type="transmembrane region" description="Helical" evidence="1">
    <location>
        <begin position="39"/>
        <end position="57"/>
    </location>
</feature>
<keyword evidence="1" id="KW-1133">Transmembrane helix</keyword>
<dbReference type="EMBL" id="JACHVQ010000002">
    <property type="protein sequence ID" value="MBB2892815.1"/>
    <property type="molecule type" value="Genomic_DNA"/>
</dbReference>
<dbReference type="Proteomes" id="UP000559182">
    <property type="component" value="Unassembled WGS sequence"/>
</dbReference>
<accession>A0A839NC99</accession>
<feature type="chain" id="PRO_5032302074" evidence="2">
    <location>
        <begin position="20"/>
        <end position="108"/>
    </location>
</feature>
<keyword evidence="2" id="KW-0732">Signal</keyword>